<evidence type="ECO:0000313" key="4">
    <source>
        <dbReference type="Proteomes" id="UP000750334"/>
    </source>
</evidence>
<dbReference type="AlphaFoldDB" id="A0A9P6W0W0"/>
<dbReference type="EMBL" id="PUHR01000190">
    <property type="protein sequence ID" value="KAG0659527.1"/>
    <property type="molecule type" value="Genomic_DNA"/>
</dbReference>
<gene>
    <name evidence="3" type="ORF">C6P45_001833</name>
</gene>
<organism evidence="3 4">
    <name type="scientific">Maudiozyma exigua</name>
    <name type="common">Yeast</name>
    <name type="synonym">Kazachstania exigua</name>
    <dbReference type="NCBI Taxonomy" id="34358"/>
    <lineage>
        <taxon>Eukaryota</taxon>
        <taxon>Fungi</taxon>
        <taxon>Dikarya</taxon>
        <taxon>Ascomycota</taxon>
        <taxon>Saccharomycotina</taxon>
        <taxon>Saccharomycetes</taxon>
        <taxon>Saccharomycetales</taxon>
        <taxon>Saccharomycetaceae</taxon>
        <taxon>Maudiozyma</taxon>
    </lineage>
</organism>
<keyword evidence="1" id="KW-0175">Coiled coil</keyword>
<reference evidence="3 4" key="1">
    <citation type="submission" date="2020-11" db="EMBL/GenBank/DDBJ databases">
        <title>Kefir isolates.</title>
        <authorList>
            <person name="Marcisauskas S."/>
            <person name="Kim Y."/>
            <person name="Blasche S."/>
        </authorList>
    </citation>
    <scope>NUCLEOTIDE SEQUENCE [LARGE SCALE GENOMIC DNA]</scope>
    <source>
        <strain evidence="3 4">OG2</strain>
    </source>
</reference>
<keyword evidence="4" id="KW-1185">Reference proteome</keyword>
<comment type="caution">
    <text evidence="3">The sequence shown here is derived from an EMBL/GenBank/DDBJ whole genome shotgun (WGS) entry which is preliminary data.</text>
</comment>
<feature type="region of interest" description="Disordered" evidence="2">
    <location>
        <begin position="276"/>
        <end position="298"/>
    </location>
</feature>
<name>A0A9P6W0W0_MAUEX</name>
<accession>A0A9P6W0W0</accession>
<feature type="coiled-coil region" evidence="1">
    <location>
        <begin position="100"/>
        <end position="127"/>
    </location>
</feature>
<evidence type="ECO:0000313" key="3">
    <source>
        <dbReference type="EMBL" id="KAG0659527.1"/>
    </source>
</evidence>
<proteinExistence type="predicted"/>
<evidence type="ECO:0000256" key="1">
    <source>
        <dbReference type="SAM" id="Coils"/>
    </source>
</evidence>
<feature type="compositionally biased region" description="Low complexity" evidence="2">
    <location>
        <begin position="277"/>
        <end position="287"/>
    </location>
</feature>
<protein>
    <submittedName>
        <fullName evidence="3">Uncharacterized protein</fullName>
    </submittedName>
</protein>
<dbReference type="OrthoDB" id="3976380at2759"/>
<evidence type="ECO:0000256" key="2">
    <source>
        <dbReference type="SAM" id="MobiDB-lite"/>
    </source>
</evidence>
<dbReference type="Proteomes" id="UP000750334">
    <property type="component" value="Unassembled WGS sequence"/>
</dbReference>
<sequence>MSGTGNWYDNLSNGIKDDTAALWSAFTWSSSSTVDGARRGSDVMSIESTDSASSSNNNKTIFNKSFTDIEKQKAVAINEYDVIHRKYTDLSNRIKNSIDTSSFKEELNSLEQQLAQKRQKLDDISKKFNSYQGANFNRLTDSITPQNQSTNTVNPDVVAGQSVYGWGETAQQLGQEEIEANLHLSNDDPSQAQQRLDELRKITKNGWFTFNNELASSEKKMAEDAASGLRGWGESAQEFSREELQDLQSSMGNLKDSTSTHLDAVIKKLNDAEQNLKQSQGGSSWWSKKSKNQTSIHDEAVKNYDLAKQEYDRAMKDFDQMGNKIASNQVSTK</sequence>